<keyword evidence="2" id="KW-1185">Reference proteome</keyword>
<evidence type="ECO:0000313" key="2">
    <source>
        <dbReference type="Proteomes" id="UP000324222"/>
    </source>
</evidence>
<proteinExistence type="predicted"/>
<dbReference type="EMBL" id="VSRR010147660">
    <property type="protein sequence ID" value="MPD05760.1"/>
    <property type="molecule type" value="Genomic_DNA"/>
</dbReference>
<protein>
    <submittedName>
        <fullName evidence="1">Uncharacterized protein</fullName>
    </submittedName>
</protein>
<dbReference type="Proteomes" id="UP000324222">
    <property type="component" value="Unassembled WGS sequence"/>
</dbReference>
<evidence type="ECO:0000313" key="1">
    <source>
        <dbReference type="EMBL" id="MPD05760.1"/>
    </source>
</evidence>
<reference evidence="1 2" key="1">
    <citation type="submission" date="2019-05" db="EMBL/GenBank/DDBJ databases">
        <title>Another draft genome of Portunus trituberculatus and its Hox gene families provides insights of decapod evolution.</title>
        <authorList>
            <person name="Jeong J.-H."/>
            <person name="Song I."/>
            <person name="Kim S."/>
            <person name="Choi T."/>
            <person name="Kim D."/>
            <person name="Ryu S."/>
            <person name="Kim W."/>
        </authorList>
    </citation>
    <scope>NUCLEOTIDE SEQUENCE [LARGE SCALE GENOMIC DNA]</scope>
    <source>
        <tissue evidence="1">Muscle</tissue>
    </source>
</reference>
<name>A0A5B7KEZ4_PORTR</name>
<sequence>MMIEIKLNHHKYSILTSNNVLHGGKQSSGSGSYLIEAFLL</sequence>
<comment type="caution">
    <text evidence="1">The sequence shown here is derived from an EMBL/GenBank/DDBJ whole genome shotgun (WGS) entry which is preliminary data.</text>
</comment>
<gene>
    <name evidence="1" type="ORF">E2C01_101524</name>
</gene>
<dbReference type="AlphaFoldDB" id="A0A5B7KEZ4"/>
<accession>A0A5B7KEZ4</accession>
<organism evidence="1 2">
    <name type="scientific">Portunus trituberculatus</name>
    <name type="common">Swimming crab</name>
    <name type="synonym">Neptunus trituberculatus</name>
    <dbReference type="NCBI Taxonomy" id="210409"/>
    <lineage>
        <taxon>Eukaryota</taxon>
        <taxon>Metazoa</taxon>
        <taxon>Ecdysozoa</taxon>
        <taxon>Arthropoda</taxon>
        <taxon>Crustacea</taxon>
        <taxon>Multicrustacea</taxon>
        <taxon>Malacostraca</taxon>
        <taxon>Eumalacostraca</taxon>
        <taxon>Eucarida</taxon>
        <taxon>Decapoda</taxon>
        <taxon>Pleocyemata</taxon>
        <taxon>Brachyura</taxon>
        <taxon>Eubrachyura</taxon>
        <taxon>Portunoidea</taxon>
        <taxon>Portunidae</taxon>
        <taxon>Portuninae</taxon>
        <taxon>Portunus</taxon>
    </lineage>
</organism>